<name>A0A080WJ95_TRIRC</name>
<accession>A0A080WJ95</accession>
<evidence type="ECO:0008006" key="4">
    <source>
        <dbReference type="Google" id="ProtNLM"/>
    </source>
</evidence>
<keyword evidence="3" id="KW-1185">Reference proteome</keyword>
<sequence length="236" mass="26338">MQREETHFLCQWDVFSLFRVIPFGALTMCTPLFSMPRCKGSSPRAISPRCFALPPSGSGLGMRSIPRDSASTSARSSDLSMPVRKLKSLSNAAGVANSFLLRYSAGSRMPEHCDHSLWRLEQASEHVRLAHRGHLYFCLFSWLLSHHSISFVPDPLPFLHVTDSLTALLPVALRIDIPNCAQLRERQLSELDFLVHLSLINSILSFLVSAALAVRLCSFIFAVAVLFLLEAQKKSR</sequence>
<reference evidence="3" key="1">
    <citation type="journal article" date="2012" name="MBio">
        <title>Comparative genome analysis of Trichophyton rubrum and related dermatophytes reveals candidate genes involved in infection.</title>
        <authorList>
            <person name="Martinez D.A."/>
            <person name="Oliver B.G."/>
            <person name="Graeser Y."/>
            <person name="Goldberg J.M."/>
            <person name="Li W."/>
            <person name="Martinez-Rossi N.M."/>
            <person name="Monod M."/>
            <person name="Shelest E."/>
            <person name="Barton R.C."/>
            <person name="Birch E."/>
            <person name="Brakhage A.A."/>
            <person name="Chen Z."/>
            <person name="Gurr S.J."/>
            <person name="Heiman D."/>
            <person name="Heitman J."/>
            <person name="Kosti I."/>
            <person name="Rossi A."/>
            <person name="Saif S."/>
            <person name="Samalova M."/>
            <person name="Saunders C.W."/>
            <person name="Shea T."/>
            <person name="Summerbell R.C."/>
            <person name="Xu J."/>
            <person name="Young S."/>
            <person name="Zeng Q."/>
            <person name="Birren B.W."/>
            <person name="Cuomo C.A."/>
            <person name="White T.C."/>
        </authorList>
    </citation>
    <scope>NUCLEOTIDE SEQUENCE [LARGE SCALE GENOMIC DNA]</scope>
    <source>
        <strain evidence="3">ATCC MYA-4607 / CBS 118892</strain>
    </source>
</reference>
<evidence type="ECO:0000256" key="1">
    <source>
        <dbReference type="SAM" id="Phobius"/>
    </source>
</evidence>
<dbReference type="InParanoid" id="A0A080WJ95"/>
<gene>
    <name evidence="2" type="ORF">TERG_11760</name>
</gene>
<dbReference type="GeneID" id="71777138"/>
<evidence type="ECO:0000313" key="2">
    <source>
        <dbReference type="EMBL" id="KFL60697.1"/>
    </source>
</evidence>
<dbReference type="AlphaFoldDB" id="A0A080WJ95"/>
<keyword evidence="1" id="KW-1133">Transmembrane helix</keyword>
<keyword evidence="1" id="KW-0812">Transmembrane</keyword>
<proteinExistence type="predicted"/>
<dbReference type="Proteomes" id="UP000008864">
    <property type="component" value="Unassembled WGS sequence"/>
</dbReference>
<dbReference type="HOGENOM" id="CLU_1176147_0_0_1"/>
<keyword evidence="1" id="KW-0472">Membrane</keyword>
<organism evidence="2 3">
    <name type="scientific">Trichophyton rubrum (strain ATCC MYA-4607 / CBS 118892)</name>
    <name type="common">Athlete's foot fungus</name>
    <dbReference type="NCBI Taxonomy" id="559305"/>
    <lineage>
        <taxon>Eukaryota</taxon>
        <taxon>Fungi</taxon>
        <taxon>Dikarya</taxon>
        <taxon>Ascomycota</taxon>
        <taxon>Pezizomycotina</taxon>
        <taxon>Eurotiomycetes</taxon>
        <taxon>Eurotiomycetidae</taxon>
        <taxon>Onygenales</taxon>
        <taxon>Arthrodermataceae</taxon>
        <taxon>Trichophyton</taxon>
    </lineage>
</organism>
<evidence type="ECO:0000313" key="3">
    <source>
        <dbReference type="Proteomes" id="UP000008864"/>
    </source>
</evidence>
<feature type="transmembrane region" description="Helical" evidence="1">
    <location>
        <begin position="203"/>
        <end position="229"/>
    </location>
</feature>
<dbReference type="RefSeq" id="XP_047605509.1">
    <property type="nucleotide sequence ID" value="XM_047750822.1"/>
</dbReference>
<dbReference type="EMBL" id="GG700649">
    <property type="protein sequence ID" value="KFL60697.1"/>
    <property type="molecule type" value="Genomic_DNA"/>
</dbReference>
<protein>
    <recommendedName>
        <fullName evidence="4">Transmembrane protein</fullName>
    </recommendedName>
</protein>